<dbReference type="GO" id="GO:0010628">
    <property type="term" value="P:positive regulation of gene expression"/>
    <property type="evidence" value="ECO:0007669"/>
    <property type="project" value="TreeGrafter"/>
</dbReference>
<dbReference type="Proteomes" id="UP000076128">
    <property type="component" value="Chromosome"/>
</dbReference>
<reference evidence="6 7" key="1">
    <citation type="submission" date="2015-09" db="EMBL/GenBank/DDBJ databases">
        <title>Complete genome sequence of Defluviimonas alba cai42t isolated from an oilfield in Xinjiang.</title>
        <authorList>
            <person name="Geng S."/>
            <person name="Pan X."/>
            <person name="Wu X."/>
        </authorList>
    </citation>
    <scope>NUCLEOTIDE SEQUENCE [LARGE SCALE GENOMIC DNA]</scope>
    <source>
        <strain evidence="7">cai42</strain>
    </source>
</reference>
<evidence type="ECO:0000256" key="2">
    <source>
        <dbReference type="ARBA" id="ARBA00023015"/>
    </source>
</evidence>
<evidence type="ECO:0000256" key="4">
    <source>
        <dbReference type="ARBA" id="ARBA00023163"/>
    </source>
</evidence>
<name>A0A161GIZ5_9RHOB</name>
<dbReference type="InterPro" id="IPR000847">
    <property type="entry name" value="LysR_HTH_N"/>
</dbReference>
<dbReference type="GO" id="GO:0003700">
    <property type="term" value="F:DNA-binding transcription factor activity"/>
    <property type="evidence" value="ECO:0007669"/>
    <property type="project" value="InterPro"/>
</dbReference>
<keyword evidence="7" id="KW-1185">Reference proteome</keyword>
<dbReference type="InterPro" id="IPR005119">
    <property type="entry name" value="LysR_subst-bd"/>
</dbReference>
<dbReference type="AlphaFoldDB" id="A0A161GIZ5"/>
<evidence type="ECO:0000313" key="6">
    <source>
        <dbReference type="EMBL" id="AMY67353.1"/>
    </source>
</evidence>
<proteinExistence type="inferred from homology"/>
<dbReference type="InterPro" id="IPR036388">
    <property type="entry name" value="WH-like_DNA-bd_sf"/>
</dbReference>
<dbReference type="EMBL" id="CP012661">
    <property type="protein sequence ID" value="AMY67353.1"/>
    <property type="molecule type" value="Genomic_DNA"/>
</dbReference>
<dbReference type="Gene3D" id="1.10.10.10">
    <property type="entry name" value="Winged helix-like DNA-binding domain superfamily/Winged helix DNA-binding domain"/>
    <property type="match status" value="1"/>
</dbReference>
<dbReference type="PANTHER" id="PTHR30427:SF1">
    <property type="entry name" value="TRANSCRIPTIONAL ACTIVATOR PROTEIN LYSR"/>
    <property type="match status" value="1"/>
</dbReference>
<dbReference type="RefSeq" id="WP_066818011.1">
    <property type="nucleotide sequence ID" value="NZ_CP012661.1"/>
</dbReference>
<dbReference type="Gene3D" id="3.40.190.10">
    <property type="entry name" value="Periplasmic binding protein-like II"/>
    <property type="match status" value="2"/>
</dbReference>
<feature type="domain" description="HTH lysR-type" evidence="5">
    <location>
        <begin position="6"/>
        <end position="63"/>
    </location>
</feature>
<dbReference type="GO" id="GO:0043565">
    <property type="term" value="F:sequence-specific DNA binding"/>
    <property type="evidence" value="ECO:0007669"/>
    <property type="project" value="TreeGrafter"/>
</dbReference>
<dbReference type="STRING" id="1335048.AKL17_0091"/>
<dbReference type="SUPFAM" id="SSF53850">
    <property type="entry name" value="Periplasmic binding protein-like II"/>
    <property type="match status" value="1"/>
</dbReference>
<gene>
    <name evidence="6" type="ORF">AKL17_0091</name>
</gene>
<evidence type="ECO:0000256" key="3">
    <source>
        <dbReference type="ARBA" id="ARBA00023125"/>
    </source>
</evidence>
<dbReference type="SUPFAM" id="SSF46785">
    <property type="entry name" value="Winged helix' DNA-binding domain"/>
    <property type="match status" value="1"/>
</dbReference>
<evidence type="ECO:0000313" key="7">
    <source>
        <dbReference type="Proteomes" id="UP000076128"/>
    </source>
</evidence>
<keyword evidence="2" id="KW-0805">Transcription regulation</keyword>
<organism evidence="6 7">
    <name type="scientific">Frigidibacter mobilis</name>
    <dbReference type="NCBI Taxonomy" id="1335048"/>
    <lineage>
        <taxon>Bacteria</taxon>
        <taxon>Pseudomonadati</taxon>
        <taxon>Pseudomonadota</taxon>
        <taxon>Alphaproteobacteria</taxon>
        <taxon>Rhodobacterales</taxon>
        <taxon>Paracoccaceae</taxon>
        <taxon>Frigidibacter</taxon>
    </lineage>
</organism>
<dbReference type="InterPro" id="IPR036390">
    <property type="entry name" value="WH_DNA-bd_sf"/>
</dbReference>
<dbReference type="PRINTS" id="PR00039">
    <property type="entry name" value="HTHLYSR"/>
</dbReference>
<accession>A0A161GIZ5</accession>
<sequence>MTSPYLDTRQLEAFVAVISIGSMTGAARALGRSQPVVTRLIQELEAELGFPLLHRNGPRISPTQQGVAFYGQAEMILGGLRTIAERARGIAGAAPQPIEIASLPSLAASVVPKVLAGLATGEMPARVHIRTAAAEAIVQAVADRTADIGLTSLPLDNPGVEVHWTAEVPCVAVVACNHRLAGRAELTPGDLVGERLIASHNPYRLRLAINQALGSFDVTPMALIDSNSSPVSIALAREGLGVAVVEPLTMTGLPVAGVAVIPLGFHIPFRFGAITAVGRPLPPLVERLIGDIKAQLAVLVPGYRLLDDADSGKVSELGPVGSGSLGD</sequence>
<dbReference type="PANTHER" id="PTHR30427">
    <property type="entry name" value="TRANSCRIPTIONAL ACTIVATOR PROTEIN LYSR"/>
    <property type="match status" value="1"/>
</dbReference>
<evidence type="ECO:0000256" key="1">
    <source>
        <dbReference type="ARBA" id="ARBA00009437"/>
    </source>
</evidence>
<dbReference type="Pfam" id="PF03466">
    <property type="entry name" value="LysR_substrate"/>
    <property type="match status" value="1"/>
</dbReference>
<dbReference type="Pfam" id="PF00126">
    <property type="entry name" value="HTH_1"/>
    <property type="match status" value="1"/>
</dbReference>
<dbReference type="KEGG" id="daa:AKL17_0091"/>
<keyword evidence="4" id="KW-0804">Transcription</keyword>
<dbReference type="PATRIC" id="fig|1335048.3.peg.94"/>
<evidence type="ECO:0000259" key="5">
    <source>
        <dbReference type="PROSITE" id="PS50931"/>
    </source>
</evidence>
<dbReference type="PROSITE" id="PS50931">
    <property type="entry name" value="HTH_LYSR"/>
    <property type="match status" value="1"/>
</dbReference>
<protein>
    <submittedName>
        <fullName evidence="6">Transcriptional regulator</fullName>
    </submittedName>
</protein>
<keyword evidence="3" id="KW-0238">DNA-binding</keyword>
<dbReference type="OrthoDB" id="7260751at2"/>
<comment type="similarity">
    <text evidence="1">Belongs to the LysR transcriptional regulatory family.</text>
</comment>